<dbReference type="EMBL" id="CP123584">
    <property type="protein sequence ID" value="WZK87466.1"/>
    <property type="molecule type" value="Genomic_DNA"/>
</dbReference>
<keyword evidence="3" id="KW-0238">DNA-binding</keyword>
<dbReference type="SUPFAM" id="SSF53850">
    <property type="entry name" value="Periplasmic binding protein-like II"/>
    <property type="match status" value="1"/>
</dbReference>
<dbReference type="Pfam" id="PF03466">
    <property type="entry name" value="LysR_substrate"/>
    <property type="match status" value="1"/>
</dbReference>
<dbReference type="Proteomes" id="UP001623232">
    <property type="component" value="Chromosome"/>
</dbReference>
<gene>
    <name evidence="6" type="ORF">QEZ52_12660</name>
</gene>
<reference evidence="6 7" key="1">
    <citation type="submission" date="2023-04" db="EMBL/GenBank/DDBJ databases">
        <title>Complete genome sequence of Alisedimentitalea scapharcae.</title>
        <authorList>
            <person name="Rong J.-C."/>
            <person name="Yi M.-L."/>
            <person name="Zhao Q."/>
        </authorList>
    </citation>
    <scope>NUCLEOTIDE SEQUENCE [LARGE SCALE GENOMIC DNA]</scope>
    <source>
        <strain evidence="6 7">KCTC 42119</strain>
    </source>
</reference>
<dbReference type="InterPro" id="IPR000847">
    <property type="entry name" value="LysR_HTH_N"/>
</dbReference>
<dbReference type="InterPro" id="IPR036388">
    <property type="entry name" value="WH-like_DNA-bd_sf"/>
</dbReference>
<evidence type="ECO:0000313" key="6">
    <source>
        <dbReference type="EMBL" id="WZK87466.1"/>
    </source>
</evidence>
<evidence type="ECO:0000256" key="3">
    <source>
        <dbReference type="ARBA" id="ARBA00023125"/>
    </source>
</evidence>
<dbReference type="Gene3D" id="1.10.10.10">
    <property type="entry name" value="Winged helix-like DNA-binding domain superfamily/Winged helix DNA-binding domain"/>
    <property type="match status" value="1"/>
</dbReference>
<evidence type="ECO:0000256" key="2">
    <source>
        <dbReference type="ARBA" id="ARBA00023015"/>
    </source>
</evidence>
<feature type="domain" description="HTH lysR-type" evidence="5">
    <location>
        <begin position="12"/>
        <end position="69"/>
    </location>
</feature>
<dbReference type="Pfam" id="PF00126">
    <property type="entry name" value="HTH_1"/>
    <property type="match status" value="1"/>
</dbReference>
<keyword evidence="7" id="KW-1185">Reference proteome</keyword>
<dbReference type="InterPro" id="IPR036390">
    <property type="entry name" value="WH_DNA-bd_sf"/>
</dbReference>
<evidence type="ECO:0000259" key="5">
    <source>
        <dbReference type="PROSITE" id="PS50931"/>
    </source>
</evidence>
<dbReference type="InterPro" id="IPR058163">
    <property type="entry name" value="LysR-type_TF_proteobact-type"/>
</dbReference>
<protein>
    <submittedName>
        <fullName evidence="6">LysR family transcriptional regulator</fullName>
    </submittedName>
</protein>
<evidence type="ECO:0000256" key="1">
    <source>
        <dbReference type="ARBA" id="ARBA00009437"/>
    </source>
</evidence>
<accession>A0ABZ2XN22</accession>
<evidence type="ECO:0000313" key="7">
    <source>
        <dbReference type="Proteomes" id="UP001623232"/>
    </source>
</evidence>
<dbReference type="RefSeq" id="WP_406650458.1">
    <property type="nucleotide sequence ID" value="NZ_CP123584.1"/>
</dbReference>
<dbReference type="SUPFAM" id="SSF46785">
    <property type="entry name" value="Winged helix' DNA-binding domain"/>
    <property type="match status" value="1"/>
</dbReference>
<dbReference type="PANTHER" id="PTHR30537:SF3">
    <property type="entry name" value="TRANSCRIPTIONAL REGULATORY PROTEIN"/>
    <property type="match status" value="1"/>
</dbReference>
<organism evidence="6 7">
    <name type="scientific">Aliisedimentitalea scapharcae</name>
    <dbReference type="NCBI Taxonomy" id="1524259"/>
    <lineage>
        <taxon>Bacteria</taxon>
        <taxon>Pseudomonadati</taxon>
        <taxon>Pseudomonadota</taxon>
        <taxon>Alphaproteobacteria</taxon>
        <taxon>Rhodobacterales</taxon>
        <taxon>Roseobacteraceae</taxon>
        <taxon>Aliisedimentitalea</taxon>
    </lineage>
</organism>
<dbReference type="PANTHER" id="PTHR30537">
    <property type="entry name" value="HTH-TYPE TRANSCRIPTIONAL REGULATOR"/>
    <property type="match status" value="1"/>
</dbReference>
<proteinExistence type="inferred from homology"/>
<name>A0ABZ2XN22_9RHOB</name>
<dbReference type="InterPro" id="IPR005119">
    <property type="entry name" value="LysR_subst-bd"/>
</dbReference>
<keyword evidence="2" id="KW-0805">Transcription regulation</keyword>
<sequence length="306" mass="33715">MHKRMNWKAINFDWNQVRSFLATAEKGSFSAAARVLEQTQPTVGRQVAALERSLGITLFERVGKSLNLTSAGADLLVHVQEMAEVANRISLTATSQSNTIDGQVKITASDVMSAYQLPPILKQIRLAAPRLEIDVVATNDLRDIQRREADIAIRHVRPTQPNLIAKLVAEATAHFYATPSYLDQVGRPKTETELAKLDFVSFGDVATIIGFLNPAGIPVTAQNFRIGSKSGIVSWEMVRQGLGVSVMSDDVAAMTPGVERVLPGREPFKFPIWLATHSELHTARRIRLVFDQLAEQLSAPSRVPQR</sequence>
<dbReference type="PRINTS" id="PR00039">
    <property type="entry name" value="HTHLYSR"/>
</dbReference>
<dbReference type="PROSITE" id="PS50931">
    <property type="entry name" value="HTH_LYSR"/>
    <property type="match status" value="1"/>
</dbReference>
<comment type="similarity">
    <text evidence="1">Belongs to the LysR transcriptional regulatory family.</text>
</comment>
<dbReference type="Gene3D" id="3.40.190.290">
    <property type="match status" value="1"/>
</dbReference>
<keyword evidence="4" id="KW-0804">Transcription</keyword>
<evidence type="ECO:0000256" key="4">
    <source>
        <dbReference type="ARBA" id="ARBA00023163"/>
    </source>
</evidence>